<keyword evidence="2" id="KW-1185">Reference proteome</keyword>
<dbReference type="Proteomes" id="UP000649617">
    <property type="component" value="Unassembled WGS sequence"/>
</dbReference>
<feature type="non-terminal residue" evidence="1">
    <location>
        <position position="63"/>
    </location>
</feature>
<sequence length="63" mass="6862">ILESPGGLKALETVGVDPVGLIDYADQIFAKEHGEEGTQETVLFSHFMNEILQLRGTNTCTVK</sequence>
<dbReference type="EMBL" id="CAJNIZ010037602">
    <property type="protein sequence ID" value="CAE7572199.1"/>
    <property type="molecule type" value="Genomic_DNA"/>
</dbReference>
<reference evidence="1" key="1">
    <citation type="submission" date="2021-02" db="EMBL/GenBank/DDBJ databases">
        <authorList>
            <person name="Dougan E. K."/>
            <person name="Rhodes N."/>
            <person name="Thang M."/>
            <person name="Chan C."/>
        </authorList>
    </citation>
    <scope>NUCLEOTIDE SEQUENCE</scope>
</reference>
<dbReference type="AlphaFoldDB" id="A0A812UDX9"/>
<gene>
    <name evidence="1" type="primary">Scn11a</name>
    <name evidence="1" type="ORF">SPIL2461_LOCUS15409</name>
</gene>
<accession>A0A812UDX9</accession>
<proteinExistence type="predicted"/>
<organism evidence="1 2">
    <name type="scientific">Symbiodinium pilosum</name>
    <name type="common">Dinoflagellate</name>
    <dbReference type="NCBI Taxonomy" id="2952"/>
    <lineage>
        <taxon>Eukaryota</taxon>
        <taxon>Sar</taxon>
        <taxon>Alveolata</taxon>
        <taxon>Dinophyceae</taxon>
        <taxon>Suessiales</taxon>
        <taxon>Symbiodiniaceae</taxon>
        <taxon>Symbiodinium</taxon>
    </lineage>
</organism>
<comment type="caution">
    <text evidence="1">The sequence shown here is derived from an EMBL/GenBank/DDBJ whole genome shotgun (WGS) entry which is preliminary data.</text>
</comment>
<name>A0A812UDX9_SYMPI</name>
<evidence type="ECO:0000313" key="2">
    <source>
        <dbReference type="Proteomes" id="UP000649617"/>
    </source>
</evidence>
<evidence type="ECO:0000313" key="1">
    <source>
        <dbReference type="EMBL" id="CAE7572199.1"/>
    </source>
</evidence>
<protein>
    <submittedName>
        <fullName evidence="1">Scn11a protein</fullName>
    </submittedName>
</protein>
<feature type="non-terminal residue" evidence="1">
    <location>
        <position position="1"/>
    </location>
</feature>
<dbReference type="OrthoDB" id="10534948at2759"/>